<evidence type="ECO:0000313" key="1">
    <source>
        <dbReference type="EMBL" id="SJL02733.1"/>
    </source>
</evidence>
<dbReference type="AlphaFoldDB" id="A0A284R1Y5"/>
<dbReference type="EMBL" id="FUEG01000003">
    <property type="protein sequence ID" value="SJL02733.1"/>
    <property type="molecule type" value="Genomic_DNA"/>
</dbReference>
<sequence>MGYHLGRALPWKVGASDDSGLNVRTPIAGSVYLLNSEYIPTNDAAQSRHSWVTLVNPICHIKRILATIRGAEEVHWLKEIDVDLYNGLRIKSQVMRGWGLADSVKPRKGELVVKDYAGTTHRLKIIAHHQCPKPDDSYTLVFSEADLDFVQRVNVQCTRSDEKGKKASIISDIGSVLFDDSIMERVLLPALLVDDIGSASFPFDGRDRKIADRKPFFQRFDVILSQNTTRRVV</sequence>
<reference evidence="2" key="1">
    <citation type="journal article" date="2017" name="Nat. Ecol. Evol.">
        <title>Genome expansion and lineage-specific genetic innovations in the forest pathogenic fungi Armillaria.</title>
        <authorList>
            <person name="Sipos G."/>
            <person name="Prasanna A.N."/>
            <person name="Walter M.C."/>
            <person name="O'Connor E."/>
            <person name="Balint B."/>
            <person name="Krizsan K."/>
            <person name="Kiss B."/>
            <person name="Hess J."/>
            <person name="Varga T."/>
            <person name="Slot J."/>
            <person name="Riley R."/>
            <person name="Boka B."/>
            <person name="Rigling D."/>
            <person name="Barry K."/>
            <person name="Lee J."/>
            <person name="Mihaltcheva S."/>
            <person name="LaButti K."/>
            <person name="Lipzen A."/>
            <person name="Waldron R."/>
            <person name="Moloney N.M."/>
            <person name="Sperisen C."/>
            <person name="Kredics L."/>
            <person name="Vagvoelgyi C."/>
            <person name="Patrignani A."/>
            <person name="Fitzpatrick D."/>
            <person name="Nagy I."/>
            <person name="Doyle S."/>
            <person name="Anderson J.B."/>
            <person name="Grigoriev I.V."/>
            <person name="Gueldener U."/>
            <person name="Muensterkoetter M."/>
            <person name="Nagy L.G."/>
        </authorList>
    </citation>
    <scope>NUCLEOTIDE SEQUENCE [LARGE SCALE GENOMIC DNA]</scope>
    <source>
        <strain evidence="2">C18/9</strain>
    </source>
</reference>
<protein>
    <submittedName>
        <fullName evidence="1">Uncharacterized protein</fullName>
    </submittedName>
</protein>
<proteinExistence type="predicted"/>
<keyword evidence="2" id="KW-1185">Reference proteome</keyword>
<gene>
    <name evidence="1" type="ORF">ARMOST_06069</name>
</gene>
<organism evidence="1 2">
    <name type="scientific">Armillaria ostoyae</name>
    <name type="common">Armillaria root rot fungus</name>
    <dbReference type="NCBI Taxonomy" id="47428"/>
    <lineage>
        <taxon>Eukaryota</taxon>
        <taxon>Fungi</taxon>
        <taxon>Dikarya</taxon>
        <taxon>Basidiomycota</taxon>
        <taxon>Agaricomycotina</taxon>
        <taxon>Agaricomycetes</taxon>
        <taxon>Agaricomycetidae</taxon>
        <taxon>Agaricales</taxon>
        <taxon>Marasmiineae</taxon>
        <taxon>Physalacriaceae</taxon>
        <taxon>Armillaria</taxon>
    </lineage>
</organism>
<dbReference type="Proteomes" id="UP000219338">
    <property type="component" value="Unassembled WGS sequence"/>
</dbReference>
<accession>A0A284R1Y5</accession>
<evidence type="ECO:0000313" key="2">
    <source>
        <dbReference type="Proteomes" id="UP000219338"/>
    </source>
</evidence>
<name>A0A284R1Y5_ARMOS</name>